<evidence type="ECO:0000256" key="1">
    <source>
        <dbReference type="SAM" id="Phobius"/>
    </source>
</evidence>
<dbReference type="Proteomes" id="UP001474120">
    <property type="component" value="Unassembled WGS sequence"/>
</dbReference>
<comment type="caution">
    <text evidence="3">The sequence shown here is derived from an EMBL/GenBank/DDBJ whole genome shotgun (WGS) entry which is preliminary data.</text>
</comment>
<keyword evidence="1" id="KW-0812">Transmembrane</keyword>
<dbReference type="RefSeq" id="WP_342159898.1">
    <property type="nucleotide sequence ID" value="NZ_JBCDNA010000002.1"/>
</dbReference>
<proteinExistence type="predicted"/>
<protein>
    <submittedName>
        <fullName evidence="3">DUF2061 domain-containing protein</fullName>
    </submittedName>
</protein>
<feature type="transmembrane region" description="Helical" evidence="1">
    <location>
        <begin position="12"/>
        <end position="35"/>
    </location>
</feature>
<dbReference type="InterPro" id="IPR018638">
    <property type="entry name" value="DUF2061_membrane"/>
</dbReference>
<feature type="domain" description="DUF2061" evidence="2">
    <location>
        <begin position="1"/>
        <end position="52"/>
    </location>
</feature>
<keyword evidence="4" id="KW-1185">Reference proteome</keyword>
<organism evidence="3 4">
    <name type="scientific">Lutimonas vermicola</name>
    <dbReference type="NCBI Taxonomy" id="414288"/>
    <lineage>
        <taxon>Bacteria</taxon>
        <taxon>Pseudomonadati</taxon>
        <taxon>Bacteroidota</taxon>
        <taxon>Flavobacteriia</taxon>
        <taxon>Flavobacteriales</taxon>
        <taxon>Flavobacteriaceae</taxon>
        <taxon>Lutimonas</taxon>
    </lineage>
</organism>
<dbReference type="Pfam" id="PF09834">
    <property type="entry name" value="DUF2061"/>
    <property type="match status" value="1"/>
</dbReference>
<evidence type="ECO:0000259" key="2">
    <source>
        <dbReference type="Pfam" id="PF09834"/>
    </source>
</evidence>
<accession>A0ABU9L2B2</accession>
<keyword evidence="1" id="KW-1133">Transmembrane helix</keyword>
<sequence length="57" mass="6630">MVKAISWRIIGTIDTILISWLLSGTLTLALSIGSIEVFSKFFLYYGHERVWNLIKWK</sequence>
<dbReference type="EMBL" id="JBCDNA010000002">
    <property type="protein sequence ID" value="MEL4455910.1"/>
    <property type="molecule type" value="Genomic_DNA"/>
</dbReference>
<evidence type="ECO:0000313" key="4">
    <source>
        <dbReference type="Proteomes" id="UP001474120"/>
    </source>
</evidence>
<evidence type="ECO:0000313" key="3">
    <source>
        <dbReference type="EMBL" id="MEL4455910.1"/>
    </source>
</evidence>
<name>A0ABU9L2B2_9FLAO</name>
<keyword evidence="1" id="KW-0472">Membrane</keyword>
<reference evidence="3 4" key="1">
    <citation type="submission" date="2024-04" db="EMBL/GenBank/DDBJ databases">
        <title>whole genome sequencing of Lutimonas vermicola strain IMCC1616.</title>
        <authorList>
            <person name="Bae S.S."/>
        </authorList>
    </citation>
    <scope>NUCLEOTIDE SEQUENCE [LARGE SCALE GENOMIC DNA]</scope>
    <source>
        <strain evidence="3 4">IMCC1616</strain>
    </source>
</reference>
<gene>
    <name evidence="3" type="ORF">AABB81_08380</name>
</gene>